<comment type="caution">
    <text evidence="1">The sequence shown here is derived from an EMBL/GenBank/DDBJ whole genome shotgun (WGS) entry which is preliminary data.</text>
</comment>
<evidence type="ECO:0000313" key="2">
    <source>
        <dbReference type="Proteomes" id="UP000799755"/>
    </source>
</evidence>
<name>A0ACB6QMW1_9PLEO</name>
<dbReference type="EMBL" id="MU003520">
    <property type="protein sequence ID" value="KAF2467452.1"/>
    <property type="molecule type" value="Genomic_DNA"/>
</dbReference>
<keyword evidence="2" id="KW-1185">Reference proteome</keyword>
<reference evidence="1" key="1">
    <citation type="journal article" date="2020" name="Stud. Mycol.">
        <title>101 Dothideomycetes genomes: a test case for predicting lifestyles and emergence of pathogens.</title>
        <authorList>
            <person name="Haridas S."/>
            <person name="Albert R."/>
            <person name="Binder M."/>
            <person name="Bloem J."/>
            <person name="Labutti K."/>
            <person name="Salamov A."/>
            <person name="Andreopoulos B."/>
            <person name="Baker S."/>
            <person name="Barry K."/>
            <person name="Bills G."/>
            <person name="Bluhm B."/>
            <person name="Cannon C."/>
            <person name="Castanera R."/>
            <person name="Culley D."/>
            <person name="Daum C."/>
            <person name="Ezra D."/>
            <person name="Gonzalez J."/>
            <person name="Henrissat B."/>
            <person name="Kuo A."/>
            <person name="Liang C."/>
            <person name="Lipzen A."/>
            <person name="Lutzoni F."/>
            <person name="Magnuson J."/>
            <person name="Mondo S."/>
            <person name="Nolan M."/>
            <person name="Ohm R."/>
            <person name="Pangilinan J."/>
            <person name="Park H.-J."/>
            <person name="Ramirez L."/>
            <person name="Alfaro M."/>
            <person name="Sun H."/>
            <person name="Tritt A."/>
            <person name="Yoshinaga Y."/>
            <person name="Zwiers L.-H."/>
            <person name="Turgeon B."/>
            <person name="Goodwin S."/>
            <person name="Spatafora J."/>
            <person name="Crous P."/>
            <person name="Grigoriev I."/>
        </authorList>
    </citation>
    <scope>NUCLEOTIDE SEQUENCE</scope>
    <source>
        <strain evidence="1">ATCC 200398</strain>
    </source>
</reference>
<dbReference type="Proteomes" id="UP000799755">
    <property type="component" value="Unassembled WGS sequence"/>
</dbReference>
<organism evidence="1 2">
    <name type="scientific">Lindgomyces ingoldianus</name>
    <dbReference type="NCBI Taxonomy" id="673940"/>
    <lineage>
        <taxon>Eukaryota</taxon>
        <taxon>Fungi</taxon>
        <taxon>Dikarya</taxon>
        <taxon>Ascomycota</taxon>
        <taxon>Pezizomycotina</taxon>
        <taxon>Dothideomycetes</taxon>
        <taxon>Pleosporomycetidae</taxon>
        <taxon>Pleosporales</taxon>
        <taxon>Lindgomycetaceae</taxon>
        <taxon>Lindgomyces</taxon>
    </lineage>
</organism>
<gene>
    <name evidence="1" type="ORF">BDR25DRAFT_374729</name>
</gene>
<evidence type="ECO:0000313" key="1">
    <source>
        <dbReference type="EMBL" id="KAF2467452.1"/>
    </source>
</evidence>
<protein>
    <submittedName>
        <fullName evidence="1">HET-domain-containing protein</fullName>
    </submittedName>
</protein>
<accession>A0ACB6QMW1</accession>
<sequence>MDSFKYEPIGLKGPAFRLLRLFKSAEPTIECELFQAWLHGDSTIPYEALSYTWGDKAIYEHIRINGRSLGITKNLYRALYNLRSQHTDRILWVDAICIDQANTSERGHQVQQMGKIYSQADGVIFWLGLPTRETNILMDSLNELQKEVAIYPYKDWNPSDEHWATQWSSIQLGLSRQHSGLMAQQRRGMELLLGRPWFKRVWILQEVANSKRAEVCCGTKSIPASFFALAPSLIGMAPESHCQAVLDIMPGLSRKGSWWSQKRDLYTLLLKFKGSKASDERDMIYALLGISSDAHDTDILRADYTKTAKQVVHDAISFLFGHSNFTCHKISELLRNFTSLNTISLFHLAGSHHEDVAAFLKDRGGEVRVTEDVVKAAIVNIRSGKEVIELLLKHKGGEVKITKAVVKAVSKNTVSGDKVMAFLLEQRGEEVVKAAAENIRCPSEVTTPLPLKQQEGEVEVTEDISSERGVMTLLLKQRGSEVKITDGLVTGLARFFSTTSMMKLLEQRGGEVRVTEEVVKAAAGNMESGEDMMALLIKQRGGEIKVTEEVIKAAAENIISGREVMALLLEKRGDEVMITEEVVKAAAGNKISGREVMALLLKQRGREVKITREVVTAALQNTGSGHKVMALLYKQRRSEVNIILGQTRPSLLRLVSILILILLMLASLVLASRSSPQDLRRTSNTYLVIVQSSLGRRLIFSDYWQKFVCRSH</sequence>
<proteinExistence type="predicted"/>